<evidence type="ECO:0000256" key="5">
    <source>
        <dbReference type="ARBA" id="ARBA00023163"/>
    </source>
</evidence>
<dbReference type="InterPro" id="IPR014756">
    <property type="entry name" value="Ig_E-set"/>
</dbReference>
<evidence type="ECO:0000256" key="4">
    <source>
        <dbReference type="ARBA" id="ARBA00023159"/>
    </source>
</evidence>
<dbReference type="Pfam" id="PF01833">
    <property type="entry name" value="TIG"/>
    <property type="match status" value="1"/>
</dbReference>
<evidence type="ECO:0000256" key="7">
    <source>
        <dbReference type="PROSITE-ProRule" id="PRU00023"/>
    </source>
</evidence>
<reference evidence="10" key="1">
    <citation type="submission" date="2024-03" db="EMBL/GenBank/DDBJ databases">
        <authorList>
            <consortium name="ELIXIR-Norway"/>
            <consortium name="Elixir Norway"/>
        </authorList>
    </citation>
    <scope>NUCLEOTIDE SEQUENCE</scope>
</reference>
<evidence type="ECO:0000256" key="3">
    <source>
        <dbReference type="ARBA" id="ARBA00023043"/>
    </source>
</evidence>
<dbReference type="Pfam" id="PF12796">
    <property type="entry name" value="Ank_2"/>
    <property type="match status" value="1"/>
</dbReference>
<comment type="similarity">
    <text evidence="2">Belongs to the CAMTA family.</text>
</comment>
<dbReference type="PROSITE" id="PS51437">
    <property type="entry name" value="CG_1"/>
    <property type="match status" value="1"/>
</dbReference>
<feature type="compositionally biased region" description="Low complexity" evidence="8">
    <location>
        <begin position="161"/>
        <end position="186"/>
    </location>
</feature>
<dbReference type="InterPro" id="IPR005559">
    <property type="entry name" value="CG-1_dom"/>
</dbReference>
<keyword evidence="11" id="KW-1185">Reference proteome</keyword>
<comment type="subcellular location">
    <subcellularLocation>
        <location evidence="1">Nucleus</location>
    </subcellularLocation>
</comment>
<proteinExistence type="inferred from homology"/>
<dbReference type="Gene3D" id="1.25.40.20">
    <property type="entry name" value="Ankyrin repeat-containing domain"/>
    <property type="match status" value="1"/>
</dbReference>
<dbReference type="SUPFAM" id="SSF81296">
    <property type="entry name" value="E set domains"/>
    <property type="match status" value="1"/>
</dbReference>
<organism evidence="10 11">
    <name type="scientific">Sphagnum jensenii</name>
    <dbReference type="NCBI Taxonomy" id="128206"/>
    <lineage>
        <taxon>Eukaryota</taxon>
        <taxon>Viridiplantae</taxon>
        <taxon>Streptophyta</taxon>
        <taxon>Embryophyta</taxon>
        <taxon>Bryophyta</taxon>
        <taxon>Sphagnophytina</taxon>
        <taxon>Sphagnopsida</taxon>
        <taxon>Sphagnales</taxon>
        <taxon>Sphagnaceae</taxon>
        <taxon>Sphagnum</taxon>
    </lineage>
</organism>
<evidence type="ECO:0000259" key="9">
    <source>
        <dbReference type="PROSITE" id="PS51437"/>
    </source>
</evidence>
<feature type="compositionally biased region" description="Low complexity" evidence="8">
    <location>
        <begin position="293"/>
        <end position="310"/>
    </location>
</feature>
<dbReference type="SMART" id="SM00015">
    <property type="entry name" value="IQ"/>
    <property type="match status" value="3"/>
</dbReference>
<keyword evidence="3 7" id="KW-0040">ANK repeat</keyword>
<keyword evidence="5" id="KW-0804">Transcription</keyword>
<dbReference type="SMART" id="SM01076">
    <property type="entry name" value="CG-1"/>
    <property type="match status" value="1"/>
</dbReference>
<dbReference type="InterPro" id="IPR000048">
    <property type="entry name" value="IQ_motif_EF-hand-BS"/>
</dbReference>
<dbReference type="InterPro" id="IPR027417">
    <property type="entry name" value="P-loop_NTPase"/>
</dbReference>
<dbReference type="Proteomes" id="UP001497522">
    <property type="component" value="Chromosome 16"/>
</dbReference>
<evidence type="ECO:0000256" key="1">
    <source>
        <dbReference type="ARBA" id="ARBA00004123"/>
    </source>
</evidence>
<evidence type="ECO:0000313" key="11">
    <source>
        <dbReference type="Proteomes" id="UP001497522"/>
    </source>
</evidence>
<feature type="region of interest" description="Disordered" evidence="8">
    <location>
        <begin position="1168"/>
        <end position="1218"/>
    </location>
</feature>
<feature type="compositionally biased region" description="Polar residues" evidence="8">
    <location>
        <begin position="1190"/>
        <end position="1210"/>
    </location>
</feature>
<accession>A0ABP1AUS6</accession>
<feature type="domain" description="CG-1" evidence="9">
    <location>
        <begin position="30"/>
        <end position="158"/>
    </location>
</feature>
<dbReference type="Pfam" id="PF00612">
    <property type="entry name" value="IQ"/>
    <property type="match status" value="2"/>
</dbReference>
<evidence type="ECO:0000256" key="2">
    <source>
        <dbReference type="ARBA" id="ARBA00008267"/>
    </source>
</evidence>
<dbReference type="InterPro" id="IPR013783">
    <property type="entry name" value="Ig-like_fold"/>
</dbReference>
<feature type="compositionally biased region" description="Low complexity" evidence="8">
    <location>
        <begin position="273"/>
        <end position="282"/>
    </location>
</feature>
<dbReference type="SUPFAM" id="SSF52540">
    <property type="entry name" value="P-loop containing nucleoside triphosphate hydrolases"/>
    <property type="match status" value="1"/>
</dbReference>
<dbReference type="PANTHER" id="PTHR23335">
    <property type="entry name" value="CALMODULIN-BINDING TRANSCRIPTION ACTIVATOR CAMTA"/>
    <property type="match status" value="1"/>
</dbReference>
<dbReference type="SMART" id="SM00248">
    <property type="entry name" value="ANK"/>
    <property type="match status" value="2"/>
</dbReference>
<dbReference type="InterPro" id="IPR002110">
    <property type="entry name" value="Ankyrin_rpt"/>
</dbReference>
<feature type="region of interest" description="Disordered" evidence="8">
    <location>
        <begin position="335"/>
        <end position="357"/>
    </location>
</feature>
<feature type="region of interest" description="Disordered" evidence="8">
    <location>
        <begin position="161"/>
        <end position="219"/>
    </location>
</feature>
<keyword evidence="4" id="KW-0010">Activator</keyword>
<dbReference type="InterPro" id="IPR002909">
    <property type="entry name" value="IPT_dom"/>
</dbReference>
<dbReference type="Gene3D" id="2.60.40.10">
    <property type="entry name" value="Immunoglobulins"/>
    <property type="match status" value="1"/>
</dbReference>
<feature type="region of interest" description="Disordered" evidence="8">
    <location>
        <begin position="234"/>
        <end position="310"/>
    </location>
</feature>
<dbReference type="Gene3D" id="1.20.5.190">
    <property type="match status" value="1"/>
</dbReference>
<feature type="repeat" description="ANK" evidence="7">
    <location>
        <begin position="859"/>
        <end position="891"/>
    </location>
</feature>
<dbReference type="Pfam" id="PF03859">
    <property type="entry name" value="CG-1"/>
    <property type="match status" value="1"/>
</dbReference>
<dbReference type="PROSITE" id="PS50297">
    <property type="entry name" value="ANK_REP_REGION"/>
    <property type="match status" value="1"/>
</dbReference>
<name>A0ABP1AUS6_9BRYO</name>
<dbReference type="PANTHER" id="PTHR23335:SF1">
    <property type="entry name" value="CALMODULIN-BINDING TRANSCRIPTION ACTIVATOR, ISOFORM F"/>
    <property type="match status" value="1"/>
</dbReference>
<dbReference type="PROSITE" id="PS50096">
    <property type="entry name" value="IQ"/>
    <property type="match status" value="3"/>
</dbReference>
<evidence type="ECO:0000313" key="10">
    <source>
        <dbReference type="EMBL" id="CAK9866055.1"/>
    </source>
</evidence>
<dbReference type="InterPro" id="IPR036770">
    <property type="entry name" value="Ankyrin_rpt-contain_sf"/>
</dbReference>
<feature type="compositionally biased region" description="Low complexity" evidence="8">
    <location>
        <begin position="343"/>
        <end position="355"/>
    </location>
</feature>
<protein>
    <recommendedName>
        <fullName evidence="9">CG-1 domain-containing protein</fullName>
    </recommendedName>
</protein>
<feature type="compositionally biased region" description="Low complexity" evidence="8">
    <location>
        <begin position="1170"/>
        <end position="1184"/>
    </location>
</feature>
<keyword evidence="6" id="KW-0539">Nucleus</keyword>
<dbReference type="EMBL" id="OZ023717">
    <property type="protein sequence ID" value="CAK9866055.1"/>
    <property type="molecule type" value="Genomic_DNA"/>
</dbReference>
<feature type="compositionally biased region" description="Acidic residues" evidence="8">
    <location>
        <begin position="197"/>
        <end position="211"/>
    </location>
</feature>
<feature type="compositionally biased region" description="Pro residues" evidence="8">
    <location>
        <begin position="239"/>
        <end position="252"/>
    </location>
</feature>
<dbReference type="PROSITE" id="PS50088">
    <property type="entry name" value="ANK_REPEAT"/>
    <property type="match status" value="1"/>
</dbReference>
<evidence type="ECO:0000256" key="6">
    <source>
        <dbReference type="ARBA" id="ARBA00023242"/>
    </source>
</evidence>
<evidence type="ECO:0000256" key="8">
    <source>
        <dbReference type="SAM" id="MobiDB-lite"/>
    </source>
</evidence>
<sequence>MEGASENRARLRVVTAAAHHHQQQQAEVDIRQILAEAQGRWLRPLEVCEILSNYGKYGFKLNPVPPVKPCSGSMFLFDRKTLRYFRKDGHNWRKKKDGKTVREAHERLKTGSVDVLHCYYAHGEDNSCFQRRCYWMLDPALEHIVLVHYREVTESSRFSTMAADTTTTTHSSSSPSPSSVTVAGSPDVSGVGPSEQEHEDGDVVESDEVEDSSSSPLLDFGLATPIQQQQPSSLLEQFAPPPPPPPSPPPGLPSGLDTKVFHSWGAPPPPPLNSSASPASSAGLGGIEKLLNSSSSSSSSSSSGVAPSSTSFFSQLNRQQQQLSLLRMDYLGRSQQRESTGGLPDPLNNNNNPDPFLGGELLPRIQPSSTTFDITGWSELLENSQRNHAASKNINQNIAASGMMVGEAVYVKQESMNGSAWDMLEQCITPSTQRNIVESIMANSSSVEGDRGGLEVAANGQDLTFGSLIPSPKGILEALSPRGLGREPQTPLEASLRAVTEEKAIRAAAEAQQRRFAGGTTRSDPQNTDALWDAKAAEVAFSKLESFKNSELGNLTKFDSFGRWMINELGRDGQNFFPSGPSQSGWSGMGPLEDQGVYDMYSFSQQMQVEAGLSTPVSLDQRYSIIDFSPEWAYPAGDAKVIITGMFLREYKSSSEDYKWCCMFGELEVPAEVIGPGVLRCKAPPHALGRVPFYVTCGDRQAHSEIREFEYCSAASTAVGLAATKSGLKTDEEMMLKVRLAHMLLAESSTQDSGMEALPGTAEILNSVYSDDEWSYLEHLAKSSGDLQAFNFQEQLLQMLLKKHMQKWLLSKVQEDGKGPSILDEQGQGVFHMAAALGYDWAVAPLVAAGIPINFRDVHGWTALHWAASHSREEVVIALLKARADPGTVTDPTRAFPAGQTPADLAAANGHGGIAGFLAEANLIGRLSSMTISESPMDIAMSHIAGEKAVAKLSRRESIRRSMNGGEDELSVVESLQAVRNAAQAAALINAAFQRHSFQKQEEESLASIEADEFGMTPRQLRGLMAARTAQKFQNAFRGHHEKKQQLAATRIQRKYRGWKQRRTFLDLRQRVVKLQAQVRGNMVRKRLKKLLWSVGILEKAVLRWRRKGAGLRGFKSGELSVPDKEDDDEELLKDGRKKNEAALEKAVTRVQSMVRSRQARAQYLRLRDGSQQQGQFSQPSTPQDFTEDQLISFQQSQHQGRSLRSQSPLGFSDSMII</sequence>
<gene>
    <name evidence="10" type="ORF">CSSPJE1EN2_LOCUS9050</name>
</gene>
<dbReference type="SUPFAM" id="SSF48403">
    <property type="entry name" value="Ankyrin repeat"/>
    <property type="match status" value="1"/>
</dbReference>